<dbReference type="AlphaFoldDB" id="A0A0G1R6T6"/>
<proteinExistence type="predicted"/>
<name>A0A0G1R6T6_9BACT</name>
<dbReference type="EMBL" id="LCMA01000018">
    <property type="protein sequence ID" value="KKU25813.1"/>
    <property type="molecule type" value="Genomic_DNA"/>
</dbReference>
<evidence type="ECO:0000256" key="1">
    <source>
        <dbReference type="SAM" id="Phobius"/>
    </source>
</evidence>
<accession>A0A0G1R6T6</accession>
<comment type="caution">
    <text evidence="2">The sequence shown here is derived from an EMBL/GenBank/DDBJ whole genome shotgun (WGS) entry which is preliminary data.</text>
</comment>
<evidence type="ECO:0000313" key="3">
    <source>
        <dbReference type="Proteomes" id="UP000034175"/>
    </source>
</evidence>
<reference evidence="2 3" key="1">
    <citation type="journal article" date="2015" name="Nature">
        <title>rRNA introns, odd ribosomes, and small enigmatic genomes across a large radiation of phyla.</title>
        <authorList>
            <person name="Brown C.T."/>
            <person name="Hug L.A."/>
            <person name="Thomas B.C."/>
            <person name="Sharon I."/>
            <person name="Castelle C.J."/>
            <person name="Singh A."/>
            <person name="Wilkins M.J."/>
            <person name="Williams K.H."/>
            <person name="Banfield J.F."/>
        </authorList>
    </citation>
    <scope>NUCLEOTIDE SEQUENCE [LARGE SCALE GENOMIC DNA]</scope>
</reference>
<protein>
    <submittedName>
        <fullName evidence="2">Uncharacterized protein</fullName>
    </submittedName>
</protein>
<keyword evidence="1" id="KW-0472">Membrane</keyword>
<dbReference type="Proteomes" id="UP000034175">
    <property type="component" value="Unassembled WGS sequence"/>
</dbReference>
<organism evidence="2 3">
    <name type="scientific">Candidatus Magasanikbacteria bacterium GW2011_GWA2_46_17</name>
    <dbReference type="NCBI Taxonomy" id="1619042"/>
    <lineage>
        <taxon>Bacteria</taxon>
        <taxon>Candidatus Magasanikiibacteriota</taxon>
    </lineage>
</organism>
<gene>
    <name evidence="2" type="ORF">UX39_C0018G0003</name>
</gene>
<feature type="transmembrane region" description="Helical" evidence="1">
    <location>
        <begin position="123"/>
        <end position="142"/>
    </location>
</feature>
<keyword evidence="1" id="KW-1133">Transmembrane helix</keyword>
<keyword evidence="1" id="KW-0812">Transmembrane</keyword>
<evidence type="ECO:0000313" key="2">
    <source>
        <dbReference type="EMBL" id="KKU25813.1"/>
    </source>
</evidence>
<sequence>MELITGAILAGILLFALGFFLGIFYNSSQSPANTAAHQYLRLEQAFNFDGMVIDCYRQIADGNYANIFGVNPNKPKSYNKFVIFPDLPNRNAPNFYSELDIKLKNLADIVKKQTNQDIFSSEYWTHLLVLAAGVPFVAFVRLDSSAGALSRGVFSLTDDYLWPYVDGRRFLLPQLAVS</sequence>
<feature type="transmembrane region" description="Helical" evidence="1">
    <location>
        <begin position="7"/>
        <end position="25"/>
    </location>
</feature>